<keyword evidence="7" id="KW-0139">CF(1)</keyword>
<keyword evidence="3 7" id="KW-0375">Hydrogen ion transport</keyword>
<comment type="caution">
    <text evidence="8">The sequence shown here is derived from an EMBL/GenBank/DDBJ whole genome shotgun (WGS) entry which is preliminary data.</text>
</comment>
<dbReference type="Proteomes" id="UP000824108">
    <property type="component" value="Unassembled WGS sequence"/>
</dbReference>
<comment type="function">
    <text evidence="7">This protein is part of the stalk that links CF(0) to CF(1). It either transmits conformational changes from CF(0) to CF(1) or is implicated in proton conduction.</text>
</comment>
<evidence type="ECO:0000256" key="7">
    <source>
        <dbReference type="HAMAP-Rule" id="MF_01416"/>
    </source>
</evidence>
<evidence type="ECO:0000313" key="9">
    <source>
        <dbReference type="Proteomes" id="UP000824108"/>
    </source>
</evidence>
<dbReference type="InterPro" id="IPR026015">
    <property type="entry name" value="ATP_synth_OSCP/delta_N_sf"/>
</dbReference>
<evidence type="ECO:0000256" key="6">
    <source>
        <dbReference type="ARBA" id="ARBA00023310"/>
    </source>
</evidence>
<keyword evidence="2 7" id="KW-0813">Transport</keyword>
<proteinExistence type="inferred from homology"/>
<keyword evidence="6 7" id="KW-0066">ATP synthesis</keyword>
<dbReference type="EMBL" id="DXAV01000010">
    <property type="protein sequence ID" value="HIZ90674.1"/>
    <property type="molecule type" value="Genomic_DNA"/>
</dbReference>
<dbReference type="HAMAP" id="MF_01416">
    <property type="entry name" value="ATP_synth_delta_bact"/>
    <property type="match status" value="1"/>
</dbReference>
<evidence type="ECO:0000256" key="2">
    <source>
        <dbReference type="ARBA" id="ARBA00022448"/>
    </source>
</evidence>
<evidence type="ECO:0000256" key="5">
    <source>
        <dbReference type="ARBA" id="ARBA00023136"/>
    </source>
</evidence>
<comment type="similarity">
    <text evidence="7">Belongs to the ATPase delta chain family.</text>
</comment>
<dbReference type="InterPro" id="IPR000711">
    <property type="entry name" value="ATPase_OSCP/dsu"/>
</dbReference>
<dbReference type="PRINTS" id="PR00125">
    <property type="entry name" value="ATPASEDELTA"/>
</dbReference>
<dbReference type="PANTHER" id="PTHR11910">
    <property type="entry name" value="ATP SYNTHASE DELTA CHAIN"/>
    <property type="match status" value="1"/>
</dbReference>
<keyword evidence="5 7" id="KW-0472">Membrane</keyword>
<keyword evidence="4 7" id="KW-0406">Ion transport</keyword>
<gene>
    <name evidence="7" type="primary">atpH</name>
    <name evidence="8" type="ORF">H9807_00915</name>
</gene>
<dbReference type="GO" id="GO:0046933">
    <property type="term" value="F:proton-transporting ATP synthase activity, rotational mechanism"/>
    <property type="evidence" value="ECO:0007669"/>
    <property type="project" value="UniProtKB-UniRule"/>
</dbReference>
<name>A0A9D2GWI3_9BACE</name>
<dbReference type="NCBIfam" id="TIGR01145">
    <property type="entry name" value="ATP_synt_delta"/>
    <property type="match status" value="1"/>
</dbReference>
<evidence type="ECO:0000256" key="1">
    <source>
        <dbReference type="ARBA" id="ARBA00004370"/>
    </source>
</evidence>
<evidence type="ECO:0000256" key="3">
    <source>
        <dbReference type="ARBA" id="ARBA00022781"/>
    </source>
</evidence>
<reference evidence="8" key="2">
    <citation type="submission" date="2021-04" db="EMBL/GenBank/DDBJ databases">
        <authorList>
            <person name="Gilroy R."/>
        </authorList>
    </citation>
    <scope>NUCLEOTIDE SEQUENCE</scope>
    <source>
        <strain evidence="8">CHK118-2852</strain>
    </source>
</reference>
<evidence type="ECO:0000256" key="4">
    <source>
        <dbReference type="ARBA" id="ARBA00023065"/>
    </source>
</evidence>
<reference evidence="8" key="1">
    <citation type="journal article" date="2021" name="PeerJ">
        <title>Extensive microbial diversity within the chicken gut microbiome revealed by metagenomics and culture.</title>
        <authorList>
            <person name="Gilroy R."/>
            <person name="Ravi A."/>
            <person name="Getino M."/>
            <person name="Pursley I."/>
            <person name="Horton D.L."/>
            <person name="Alikhan N.F."/>
            <person name="Baker D."/>
            <person name="Gharbi K."/>
            <person name="Hall N."/>
            <person name="Watson M."/>
            <person name="Adriaenssens E.M."/>
            <person name="Foster-Nyarko E."/>
            <person name="Jarju S."/>
            <person name="Secka A."/>
            <person name="Antonio M."/>
            <person name="Oren A."/>
            <person name="Chaudhuri R.R."/>
            <person name="La Ragione R."/>
            <person name="Hildebrand F."/>
            <person name="Pallen M.J."/>
        </authorList>
    </citation>
    <scope>NUCLEOTIDE SEQUENCE</scope>
    <source>
        <strain evidence="8">CHK118-2852</strain>
    </source>
</reference>
<evidence type="ECO:0000313" key="8">
    <source>
        <dbReference type="EMBL" id="HIZ90674.1"/>
    </source>
</evidence>
<dbReference type="SUPFAM" id="SSF47928">
    <property type="entry name" value="N-terminal domain of the delta subunit of the F1F0-ATP synthase"/>
    <property type="match status" value="1"/>
</dbReference>
<dbReference type="Gene3D" id="1.10.520.20">
    <property type="entry name" value="N-terminal domain of the delta subunit of the F1F0-ATP synthase"/>
    <property type="match status" value="1"/>
</dbReference>
<keyword evidence="7" id="KW-1003">Cell membrane</keyword>
<organism evidence="8 9">
    <name type="scientific">Candidatus Bacteroides merdavium</name>
    <dbReference type="NCBI Taxonomy" id="2838472"/>
    <lineage>
        <taxon>Bacteria</taxon>
        <taxon>Pseudomonadati</taxon>
        <taxon>Bacteroidota</taxon>
        <taxon>Bacteroidia</taxon>
        <taxon>Bacteroidales</taxon>
        <taxon>Bacteroidaceae</taxon>
        <taxon>Bacteroides</taxon>
    </lineage>
</organism>
<accession>A0A9D2GWI3</accession>
<dbReference type="Pfam" id="PF00213">
    <property type="entry name" value="OSCP"/>
    <property type="match status" value="1"/>
</dbReference>
<comment type="function">
    <text evidence="7">F(1)F(0) ATP synthase produces ATP from ADP in the presence of a proton or sodium gradient. F-type ATPases consist of two structural domains, F(1) containing the extramembraneous catalytic core and F(0) containing the membrane proton channel, linked together by a central stalk and a peripheral stalk. During catalysis, ATP synthesis in the catalytic domain of F(1) is coupled via a rotary mechanism of the central stalk subunits to proton translocation.</text>
</comment>
<dbReference type="GO" id="GO:0045259">
    <property type="term" value="C:proton-transporting ATP synthase complex"/>
    <property type="evidence" value="ECO:0007669"/>
    <property type="project" value="UniProtKB-KW"/>
</dbReference>
<comment type="subcellular location">
    <subcellularLocation>
        <location evidence="7">Cell membrane</location>
        <topology evidence="7">Peripheral membrane protein</topology>
    </subcellularLocation>
    <subcellularLocation>
        <location evidence="1">Membrane</location>
    </subcellularLocation>
</comment>
<dbReference type="GO" id="GO:0005886">
    <property type="term" value="C:plasma membrane"/>
    <property type="evidence" value="ECO:0007669"/>
    <property type="project" value="UniProtKB-SubCell"/>
</dbReference>
<protein>
    <recommendedName>
        <fullName evidence="7">ATP synthase subunit delta</fullName>
    </recommendedName>
    <alternativeName>
        <fullName evidence="7">ATP synthase F(1) sector subunit delta</fullName>
    </alternativeName>
    <alternativeName>
        <fullName evidence="7">F-type ATPase subunit delta</fullName>
        <shortName evidence="7">F-ATPase subunit delta</shortName>
    </alternativeName>
</protein>
<dbReference type="AlphaFoldDB" id="A0A9D2GWI3"/>
<dbReference type="NCBIfam" id="NF009964">
    <property type="entry name" value="PRK13429.1-3"/>
    <property type="match status" value="1"/>
</dbReference>
<sequence length="186" mass="21082">MDIGIVSMRYAKALIAYAYNTGKEDVLYREFSTLASSFGKHPELRAALLNPILSADDKFKLVCTAANGDQPASEEFKRCIALVQQNRREGLLQYISLSFQTLYRKKKHIGTAKLTTAIPVSQEVEERIRQTSSSLLHAHMELQTEVNPDIEGGFIFDINDYRLDASIATQLKKVKQQFVDKNRRIV</sequence>